<name>A0ABV7K1I5_9ALTE</name>
<organism evidence="3 4">
    <name type="scientific">Alteromonas oceani</name>
    <dbReference type="NCBI Taxonomy" id="2071609"/>
    <lineage>
        <taxon>Bacteria</taxon>
        <taxon>Pseudomonadati</taxon>
        <taxon>Pseudomonadota</taxon>
        <taxon>Gammaproteobacteria</taxon>
        <taxon>Alteromonadales</taxon>
        <taxon>Alteromonadaceae</taxon>
        <taxon>Alteromonas/Salinimonas group</taxon>
        <taxon>Alteromonas</taxon>
    </lineage>
</organism>
<comment type="caution">
    <text evidence="3">The sequence shown here is derived from an EMBL/GenBank/DDBJ whole genome shotgun (WGS) entry which is preliminary data.</text>
</comment>
<reference evidence="4" key="1">
    <citation type="journal article" date="2019" name="Int. J. Syst. Evol. Microbiol.">
        <title>The Global Catalogue of Microorganisms (GCM) 10K type strain sequencing project: providing services to taxonomists for standard genome sequencing and annotation.</title>
        <authorList>
            <consortium name="The Broad Institute Genomics Platform"/>
            <consortium name="The Broad Institute Genome Sequencing Center for Infectious Disease"/>
            <person name="Wu L."/>
            <person name="Ma J."/>
        </authorList>
    </citation>
    <scope>NUCLEOTIDE SEQUENCE [LARGE SCALE GENOMIC DNA]</scope>
    <source>
        <strain evidence="4">KCTC 52449</strain>
    </source>
</reference>
<keyword evidence="2" id="KW-0812">Transmembrane</keyword>
<keyword evidence="4" id="KW-1185">Reference proteome</keyword>
<gene>
    <name evidence="3" type="ORF">ACFOEW_15645</name>
</gene>
<dbReference type="Proteomes" id="UP001595477">
    <property type="component" value="Unassembled WGS sequence"/>
</dbReference>
<evidence type="ECO:0000313" key="4">
    <source>
        <dbReference type="Proteomes" id="UP001595477"/>
    </source>
</evidence>
<keyword evidence="1" id="KW-0175">Coiled coil</keyword>
<protein>
    <recommendedName>
        <fullName evidence="5">Phage abortive infection protein</fullName>
    </recommendedName>
</protein>
<keyword evidence="2" id="KW-0472">Membrane</keyword>
<evidence type="ECO:0008006" key="5">
    <source>
        <dbReference type="Google" id="ProtNLM"/>
    </source>
</evidence>
<evidence type="ECO:0000313" key="3">
    <source>
        <dbReference type="EMBL" id="MFC3203245.1"/>
    </source>
</evidence>
<evidence type="ECO:0000256" key="1">
    <source>
        <dbReference type="SAM" id="Coils"/>
    </source>
</evidence>
<accession>A0ABV7K1I5</accession>
<dbReference type="RefSeq" id="WP_123324718.1">
    <property type="nucleotide sequence ID" value="NZ_JBHRSX010000072.1"/>
</dbReference>
<dbReference type="EMBL" id="JBHRSX010000072">
    <property type="protein sequence ID" value="MFC3203245.1"/>
    <property type="molecule type" value="Genomic_DNA"/>
</dbReference>
<feature type="coiled-coil region" evidence="1">
    <location>
        <begin position="79"/>
        <end position="106"/>
    </location>
</feature>
<feature type="transmembrane region" description="Helical" evidence="2">
    <location>
        <begin position="7"/>
        <end position="30"/>
    </location>
</feature>
<feature type="transmembrane region" description="Helical" evidence="2">
    <location>
        <begin position="42"/>
        <end position="65"/>
    </location>
</feature>
<sequence>MKNKIIIGIVSIVLALPVLLYTINFGVGFWQDQDEWANLGSYVGGIYTPILALLTLIVLCVQIYLQVIQHRQNLVTIQETQLTEYLNELNSELDKLFDENITYRQLLLELLNEKNQTDIEAMDLSIFFTLNQANHKFYSMWSGALSCLAYIKTCSNIEGLQSTHYPIQKNKIIAYMSPSVCSSLDKFHYCMQLVLREISGDNIKIAVQDYEFWANKAQA</sequence>
<proteinExistence type="predicted"/>
<evidence type="ECO:0000256" key="2">
    <source>
        <dbReference type="SAM" id="Phobius"/>
    </source>
</evidence>
<keyword evidence="2" id="KW-1133">Transmembrane helix</keyword>